<dbReference type="AlphaFoldDB" id="A0A4U8YS55"/>
<dbReference type="Proteomes" id="UP000507962">
    <property type="component" value="Unassembled WGS sequence"/>
</dbReference>
<dbReference type="InterPro" id="IPR031571">
    <property type="entry name" value="RcpC_dom"/>
</dbReference>
<keyword evidence="3" id="KW-1185">Reference proteome</keyword>
<protein>
    <submittedName>
        <fullName evidence="2">Pilus assembly flp-type cpab</fullName>
    </submittedName>
</protein>
<evidence type="ECO:0000259" key="1">
    <source>
        <dbReference type="Pfam" id="PF16976"/>
    </source>
</evidence>
<dbReference type="NCBIfam" id="TIGR03177">
    <property type="entry name" value="pilus_cpaB"/>
    <property type="match status" value="1"/>
</dbReference>
<feature type="domain" description="Flp pilus assembly protein RcpC/CpaB" evidence="1">
    <location>
        <begin position="184"/>
        <end position="293"/>
    </location>
</feature>
<dbReference type="Pfam" id="PF16976">
    <property type="entry name" value="RcpC"/>
    <property type="match status" value="2"/>
</dbReference>
<name>A0A4U8YS55_9BACT</name>
<evidence type="ECO:0000313" key="3">
    <source>
        <dbReference type="Proteomes" id="UP000507962"/>
    </source>
</evidence>
<dbReference type="RefSeq" id="WP_180143577.1">
    <property type="nucleotide sequence ID" value="NZ_CAADHO010000008.1"/>
</dbReference>
<gene>
    <name evidence="2" type="ORF">MSL71_38320</name>
</gene>
<organism evidence="2 3">
    <name type="scientific">Desulfoluna butyratoxydans</name>
    <dbReference type="NCBI Taxonomy" id="231438"/>
    <lineage>
        <taxon>Bacteria</taxon>
        <taxon>Pseudomonadati</taxon>
        <taxon>Thermodesulfobacteriota</taxon>
        <taxon>Desulfobacteria</taxon>
        <taxon>Desulfobacterales</taxon>
        <taxon>Desulfolunaceae</taxon>
        <taxon>Desulfoluna</taxon>
    </lineage>
</organism>
<accession>A0A4U8YS55</accession>
<dbReference type="EMBL" id="CAADHO010000008">
    <property type="protein sequence ID" value="VFQ46169.1"/>
    <property type="molecule type" value="Genomic_DNA"/>
</dbReference>
<proteinExistence type="predicted"/>
<evidence type="ECO:0000313" key="2">
    <source>
        <dbReference type="EMBL" id="VFQ46169.1"/>
    </source>
</evidence>
<sequence length="350" mass="37615">MRHIRGIIALILAVTLGGIASLAVLKSFSTSAAAPPAVHAPTVVKAPPSYTRSIPPGLRAISVQVTSTSGLSKKLKHGDIVDVIVTSSDPKEKFAHLSRVVLQRVTILSAYPETETSAKARTFTKAWNVSLLVTPEQGAALSSAAASGEISLLAVNPEDHQPVERYNAGFSPHSGVHQLQKPEDLSAEIPEGLRAITLTVREDDGICSVFERGDRVDLIGTSKIGGFTGDTDNPGSEGVATAFHHSSKTLLQNIEVLSSEKVLNNLPSPGQSAHRVTLLVKPHEAEMIAAVSDASQKTVFRLISRNRSDKTRTDTQGAYVIDMLAHKKEVHRVTIYRKTKSSNKIFYTHD</sequence>
<reference evidence="2 3" key="1">
    <citation type="submission" date="2019-03" db="EMBL/GenBank/DDBJ databases">
        <authorList>
            <person name="Nijsse B."/>
        </authorList>
    </citation>
    <scope>NUCLEOTIDE SEQUENCE [LARGE SCALE GENOMIC DNA]</scope>
    <source>
        <strain evidence="2">Desulfoluna butyratoxydans MSL71</strain>
    </source>
</reference>
<dbReference type="InterPro" id="IPR017592">
    <property type="entry name" value="Pilus_assmbl_Flp-typ_CpaB"/>
</dbReference>
<feature type="domain" description="Flp pilus assembly protein RcpC/CpaB" evidence="1">
    <location>
        <begin position="52"/>
        <end position="153"/>
    </location>
</feature>